<accession>A0A0G1ATJ0</accession>
<keyword evidence="1" id="KW-1133">Transmembrane helix</keyword>
<evidence type="ECO:0000256" key="1">
    <source>
        <dbReference type="SAM" id="Phobius"/>
    </source>
</evidence>
<gene>
    <name evidence="2" type="ORF">UV33_C0028G0003</name>
</gene>
<feature type="transmembrane region" description="Helical" evidence="1">
    <location>
        <begin position="72"/>
        <end position="90"/>
    </location>
</feature>
<reference evidence="2 3" key="1">
    <citation type="journal article" date="2015" name="Nature">
        <title>rRNA introns, odd ribosomes, and small enigmatic genomes across a large radiation of phyla.</title>
        <authorList>
            <person name="Brown C.T."/>
            <person name="Hug L.A."/>
            <person name="Thomas B.C."/>
            <person name="Sharon I."/>
            <person name="Castelle C.J."/>
            <person name="Singh A."/>
            <person name="Wilkins M.J."/>
            <person name="Williams K.H."/>
            <person name="Banfield J.F."/>
        </authorList>
    </citation>
    <scope>NUCLEOTIDE SEQUENCE [LARGE SCALE GENOMIC DNA]</scope>
</reference>
<keyword evidence="1" id="KW-0812">Transmembrane</keyword>
<evidence type="ECO:0000313" key="2">
    <source>
        <dbReference type="EMBL" id="KKS64342.1"/>
    </source>
</evidence>
<comment type="caution">
    <text evidence="2">The sequence shown here is derived from an EMBL/GenBank/DDBJ whole genome shotgun (WGS) entry which is preliminary data.</text>
</comment>
<dbReference type="Proteomes" id="UP000034135">
    <property type="component" value="Unassembled WGS sequence"/>
</dbReference>
<sequence>MAYSQSKKLTAQEKKLLTLRTQLYGKEQPEAPSVKIEKPSDFKFNAPGKDSTLIPSNTHSEATFLRNDLQKIGILAVVIFSIQVLLYLSINRGLINF</sequence>
<protein>
    <submittedName>
        <fullName evidence="2">Uncharacterized protein</fullName>
    </submittedName>
</protein>
<name>A0A0G1ATJ0_9BACT</name>
<dbReference type="AlphaFoldDB" id="A0A0G1ATJ0"/>
<organism evidence="2 3">
    <name type="scientific">Candidatus Daviesbacteria bacterium GW2011_GWA1_42_6</name>
    <dbReference type="NCBI Taxonomy" id="1618420"/>
    <lineage>
        <taxon>Bacteria</taxon>
        <taxon>Candidatus Daviesiibacteriota</taxon>
    </lineage>
</organism>
<evidence type="ECO:0000313" key="3">
    <source>
        <dbReference type="Proteomes" id="UP000034135"/>
    </source>
</evidence>
<keyword evidence="1" id="KW-0472">Membrane</keyword>
<dbReference type="EMBL" id="LCEB01000028">
    <property type="protein sequence ID" value="KKS64342.1"/>
    <property type="molecule type" value="Genomic_DNA"/>
</dbReference>
<proteinExistence type="predicted"/>